<dbReference type="InterPro" id="IPR036409">
    <property type="entry name" value="Aldolase_II/adducin_N_sf"/>
</dbReference>
<dbReference type="SMART" id="SM01007">
    <property type="entry name" value="Aldolase_II"/>
    <property type="match status" value="1"/>
</dbReference>
<evidence type="ECO:0000256" key="6">
    <source>
        <dbReference type="HAMAP-Rule" id="MF_01677"/>
    </source>
</evidence>
<feature type="binding site" evidence="6">
    <location>
        <position position="96"/>
    </location>
    <ligand>
        <name>Zn(2+)</name>
        <dbReference type="ChEBI" id="CHEBI:29105"/>
    </ligand>
</feature>
<dbReference type="PANTHER" id="PTHR10640">
    <property type="entry name" value="METHYLTHIORIBULOSE-1-PHOSPHATE DEHYDRATASE"/>
    <property type="match status" value="1"/>
</dbReference>
<keyword evidence="9" id="KW-1185">Reference proteome</keyword>
<keyword evidence="4 6" id="KW-0486">Methionine biosynthesis</keyword>
<evidence type="ECO:0000256" key="2">
    <source>
        <dbReference type="ARBA" id="ARBA00022723"/>
    </source>
</evidence>
<keyword evidence="2 6" id="KW-0479">Metal-binding</keyword>
<evidence type="ECO:0000256" key="4">
    <source>
        <dbReference type="ARBA" id="ARBA00023167"/>
    </source>
</evidence>
<dbReference type="InterPro" id="IPR017714">
    <property type="entry name" value="MethylthioRu-1-P_deHdtase_MtnB"/>
</dbReference>
<protein>
    <recommendedName>
        <fullName evidence="6">Methylthioribulose-1-phosphate dehydratase</fullName>
        <shortName evidence="6">MTRu-1-P dehydratase</shortName>
        <ecNumber evidence="6">4.2.1.109</ecNumber>
    </recommendedName>
</protein>
<dbReference type="Gene3D" id="3.40.225.10">
    <property type="entry name" value="Class II aldolase/adducin N-terminal domain"/>
    <property type="match status" value="1"/>
</dbReference>
<sequence>MSAFDSRLELIAAAEYFYKQGWMVGTAGNLSARLPDGSFWITASGKSKGNLNLTDFVKITPDGAVEFPSNDLKPSAETAIHQTIYKLFPEAQACYHVHSIEANLVSRFVEGDTLLLPPLEMLKGFNIWQENLNITLSIFPNHLDVSKIAIEIEDRFQIVPPQIPALLIRDHGVTVWADSTEKARNFIELIEYIFRYIVAASQTGVKINPYV</sequence>
<comment type="similarity">
    <text evidence="6">Belongs to the aldolase class II family. MtnB subfamily.</text>
</comment>
<gene>
    <name evidence="6 8" type="primary">mtnB</name>
    <name evidence="8" type="ORF">ACE1CA_22720</name>
</gene>
<comment type="catalytic activity">
    <reaction evidence="6">
        <text>5-(methylsulfanyl)-D-ribulose 1-phosphate = 5-methylsulfanyl-2,3-dioxopentyl phosphate + H2O</text>
        <dbReference type="Rhea" id="RHEA:15549"/>
        <dbReference type="ChEBI" id="CHEBI:15377"/>
        <dbReference type="ChEBI" id="CHEBI:58548"/>
        <dbReference type="ChEBI" id="CHEBI:58828"/>
        <dbReference type="EC" id="4.2.1.109"/>
    </reaction>
</comment>
<dbReference type="EMBL" id="JBHFNT010000207">
    <property type="protein sequence ID" value="MFB2837351.1"/>
    <property type="molecule type" value="Genomic_DNA"/>
</dbReference>
<comment type="cofactor">
    <cofactor evidence="6">
        <name>Zn(2+)</name>
        <dbReference type="ChEBI" id="CHEBI:29105"/>
    </cofactor>
    <text evidence="6">Binds 1 zinc ion per subunit.</text>
</comment>
<dbReference type="EC" id="4.2.1.109" evidence="6"/>
<evidence type="ECO:0000313" key="9">
    <source>
        <dbReference type="Proteomes" id="UP001576780"/>
    </source>
</evidence>
<feature type="domain" description="Class II aldolase/adducin N-terminal" evidence="7">
    <location>
        <begin position="8"/>
        <end position="198"/>
    </location>
</feature>
<evidence type="ECO:0000256" key="3">
    <source>
        <dbReference type="ARBA" id="ARBA00022833"/>
    </source>
</evidence>
<keyword evidence="3 6" id="KW-0862">Zinc</keyword>
<keyword evidence="5 6" id="KW-0456">Lyase</keyword>
<dbReference type="NCBIfam" id="TIGR03328">
    <property type="entry name" value="salvage_mtnB"/>
    <property type="match status" value="1"/>
</dbReference>
<evidence type="ECO:0000259" key="7">
    <source>
        <dbReference type="SMART" id="SM01007"/>
    </source>
</evidence>
<dbReference type="Pfam" id="PF00596">
    <property type="entry name" value="Aldolase_II"/>
    <property type="match status" value="1"/>
</dbReference>
<comment type="pathway">
    <text evidence="6">Amino-acid biosynthesis; L-methionine biosynthesis via salvage pathway; L-methionine from S-methyl-5-thio-alpha-D-ribose 1-phosphate: step 2/6.</text>
</comment>
<dbReference type="Proteomes" id="UP001576780">
    <property type="component" value="Unassembled WGS sequence"/>
</dbReference>
<dbReference type="HAMAP" id="MF_01677">
    <property type="entry name" value="Salvage_MtnB"/>
    <property type="match status" value="1"/>
</dbReference>
<evidence type="ECO:0000313" key="8">
    <source>
        <dbReference type="EMBL" id="MFB2837351.1"/>
    </source>
</evidence>
<dbReference type="SUPFAM" id="SSF53639">
    <property type="entry name" value="AraD/HMP-PK domain-like"/>
    <property type="match status" value="1"/>
</dbReference>
<comment type="function">
    <text evidence="6">Catalyzes the dehydration of methylthioribulose-1-phosphate (MTRu-1-P) into 2,3-diketo-5-methylthiopentyl-1-phosphate (DK-MTP-1-P).</text>
</comment>
<organism evidence="8 9">
    <name type="scientific">Floridaenema evergladense BLCC-F167</name>
    <dbReference type="NCBI Taxonomy" id="3153639"/>
    <lineage>
        <taxon>Bacteria</taxon>
        <taxon>Bacillati</taxon>
        <taxon>Cyanobacteriota</taxon>
        <taxon>Cyanophyceae</taxon>
        <taxon>Oscillatoriophycideae</taxon>
        <taxon>Aerosakkonematales</taxon>
        <taxon>Aerosakkonemataceae</taxon>
        <taxon>Floridanema</taxon>
        <taxon>Floridanema evergladense</taxon>
    </lineage>
</organism>
<evidence type="ECO:0000256" key="5">
    <source>
        <dbReference type="ARBA" id="ARBA00023239"/>
    </source>
</evidence>
<dbReference type="GO" id="GO:0046570">
    <property type="term" value="F:methylthioribulose 1-phosphate dehydratase activity"/>
    <property type="evidence" value="ECO:0007669"/>
    <property type="project" value="UniProtKB-EC"/>
</dbReference>
<feature type="binding site" evidence="6">
    <location>
        <position position="98"/>
    </location>
    <ligand>
        <name>Zn(2+)</name>
        <dbReference type="ChEBI" id="CHEBI:29105"/>
    </ligand>
</feature>
<dbReference type="RefSeq" id="WP_413279702.1">
    <property type="nucleotide sequence ID" value="NZ_JBHFNT010000207.1"/>
</dbReference>
<keyword evidence="1 6" id="KW-0028">Amino-acid biosynthesis</keyword>
<comment type="caution">
    <text evidence="8">The sequence shown here is derived from an EMBL/GenBank/DDBJ whole genome shotgun (WGS) entry which is preliminary data.</text>
</comment>
<dbReference type="InterPro" id="IPR001303">
    <property type="entry name" value="Aldolase_II/adducin_N"/>
</dbReference>
<dbReference type="PANTHER" id="PTHR10640:SF7">
    <property type="entry name" value="METHYLTHIORIBULOSE-1-PHOSPHATE DEHYDRATASE"/>
    <property type="match status" value="1"/>
</dbReference>
<accession>A0ABV4WQH2</accession>
<name>A0ABV4WQH2_9CYAN</name>
<reference evidence="8 9" key="1">
    <citation type="submission" date="2024-09" db="EMBL/GenBank/DDBJ databases">
        <title>Floridaenema gen nov. (Aerosakkonemataceae, Aerosakkonematales ord. nov., Cyanobacteria) from benthic tropical and subtropical fresh waters, with the description of four new species.</title>
        <authorList>
            <person name="Moretto J.A."/>
            <person name="Berthold D.E."/>
            <person name="Lefler F.W."/>
            <person name="Huang I.-S."/>
            <person name="Laughinghouse H. IV."/>
        </authorList>
    </citation>
    <scope>NUCLEOTIDE SEQUENCE [LARGE SCALE GENOMIC DNA]</scope>
    <source>
        <strain evidence="8 9">BLCC-F167</strain>
    </source>
</reference>
<evidence type="ECO:0000256" key="1">
    <source>
        <dbReference type="ARBA" id="ARBA00022605"/>
    </source>
</evidence>
<proteinExistence type="inferred from homology"/>